<dbReference type="Proteomes" id="UP000664859">
    <property type="component" value="Unassembled WGS sequence"/>
</dbReference>
<feature type="region of interest" description="Disordered" evidence="1">
    <location>
        <begin position="1"/>
        <end position="25"/>
    </location>
</feature>
<proteinExistence type="predicted"/>
<comment type="caution">
    <text evidence="2">The sequence shown here is derived from an EMBL/GenBank/DDBJ whole genome shotgun (WGS) entry which is preliminary data.</text>
</comment>
<name>A0A835YY86_9STRA</name>
<feature type="compositionally biased region" description="Basic and acidic residues" evidence="1">
    <location>
        <begin position="11"/>
        <end position="21"/>
    </location>
</feature>
<sequence length="134" mass="14960">MSELVYQSRRRWPDTLRDPRGDTPNPSPLDLLAFQDLHSQSCQSVELIFDAFAALALRLYGWVALIPGKGVHTSSEQITKEGMSPLQDRVLKCAAQRGVGVTSYASNRGVLLAFTHELYQQALDLGIRFEMPRA</sequence>
<dbReference type="AlphaFoldDB" id="A0A835YY86"/>
<evidence type="ECO:0000256" key="1">
    <source>
        <dbReference type="SAM" id="MobiDB-lite"/>
    </source>
</evidence>
<keyword evidence="3" id="KW-1185">Reference proteome</keyword>
<protein>
    <submittedName>
        <fullName evidence="2">Uncharacterized protein</fullName>
    </submittedName>
</protein>
<gene>
    <name evidence="2" type="ORF">JKP88DRAFT_290310</name>
</gene>
<organism evidence="2 3">
    <name type="scientific">Tribonema minus</name>
    <dbReference type="NCBI Taxonomy" id="303371"/>
    <lineage>
        <taxon>Eukaryota</taxon>
        <taxon>Sar</taxon>
        <taxon>Stramenopiles</taxon>
        <taxon>Ochrophyta</taxon>
        <taxon>PX clade</taxon>
        <taxon>Xanthophyceae</taxon>
        <taxon>Tribonematales</taxon>
        <taxon>Tribonemataceae</taxon>
        <taxon>Tribonema</taxon>
    </lineage>
</organism>
<evidence type="ECO:0000313" key="3">
    <source>
        <dbReference type="Proteomes" id="UP000664859"/>
    </source>
</evidence>
<accession>A0A835YY86</accession>
<reference evidence="2" key="1">
    <citation type="submission" date="2021-02" db="EMBL/GenBank/DDBJ databases">
        <title>First Annotated Genome of the Yellow-green Alga Tribonema minus.</title>
        <authorList>
            <person name="Mahan K.M."/>
        </authorList>
    </citation>
    <scope>NUCLEOTIDE SEQUENCE</scope>
    <source>
        <strain evidence="2">UTEX B ZZ1240</strain>
    </source>
</reference>
<dbReference type="EMBL" id="JAFCMP010000198">
    <property type="protein sequence ID" value="KAG5183616.1"/>
    <property type="molecule type" value="Genomic_DNA"/>
</dbReference>
<evidence type="ECO:0000313" key="2">
    <source>
        <dbReference type="EMBL" id="KAG5183616.1"/>
    </source>
</evidence>